<accession>A0A7X5XDX3</accession>
<feature type="compositionally biased region" description="Basic and acidic residues" evidence="1">
    <location>
        <begin position="1"/>
        <end position="11"/>
    </location>
</feature>
<dbReference type="Proteomes" id="UP000536624">
    <property type="component" value="Unassembled WGS sequence"/>
</dbReference>
<comment type="caution">
    <text evidence="2">The sequence shown here is derived from an EMBL/GenBank/DDBJ whole genome shotgun (WGS) entry which is preliminary data.</text>
</comment>
<organism evidence="2 3">
    <name type="scientific">Streptomyces malaysiensis</name>
    <dbReference type="NCBI Taxonomy" id="92644"/>
    <lineage>
        <taxon>Bacteria</taxon>
        <taxon>Bacillati</taxon>
        <taxon>Actinomycetota</taxon>
        <taxon>Actinomycetes</taxon>
        <taxon>Kitasatosporales</taxon>
        <taxon>Streptomycetaceae</taxon>
        <taxon>Streptomyces</taxon>
        <taxon>Streptomyces violaceusniger group</taxon>
    </lineage>
</organism>
<sequence>MTHHGVFRDEDGPADPLTLDLAKPPGITAREVSVVLDMPRRYWIGRADRSLLSADR</sequence>
<reference evidence="2 3" key="1">
    <citation type="submission" date="2020-02" db="EMBL/GenBank/DDBJ databases">
        <title>Streptomyces malaysiensis DSM14702 (JHCC583434, PFL_A843) Genome sequencing and assembly.</title>
        <authorList>
            <person name="Samborskyy M."/>
        </authorList>
    </citation>
    <scope>NUCLEOTIDE SEQUENCE [LARGE SCALE GENOMIC DNA]</scope>
    <source>
        <strain evidence="2 3">DSM 14702</strain>
    </source>
</reference>
<gene>
    <name evidence="2" type="ORF">SMALB_8791</name>
</gene>
<evidence type="ECO:0000256" key="1">
    <source>
        <dbReference type="SAM" id="MobiDB-lite"/>
    </source>
</evidence>
<proteinExistence type="predicted"/>
<protein>
    <submittedName>
        <fullName evidence="2">AsnC family transcriptional regulator</fullName>
    </submittedName>
</protein>
<feature type="region of interest" description="Disordered" evidence="1">
    <location>
        <begin position="1"/>
        <end position="22"/>
    </location>
</feature>
<name>A0A7X5XDX3_STRMQ</name>
<evidence type="ECO:0000313" key="3">
    <source>
        <dbReference type="Proteomes" id="UP000536624"/>
    </source>
</evidence>
<dbReference type="EMBL" id="JAALLH010000002">
    <property type="protein sequence ID" value="NIY70660.1"/>
    <property type="molecule type" value="Genomic_DNA"/>
</dbReference>
<dbReference type="AlphaFoldDB" id="A0A7X5XDX3"/>
<evidence type="ECO:0000313" key="2">
    <source>
        <dbReference type="EMBL" id="NIY70660.1"/>
    </source>
</evidence>